<comment type="caution">
    <text evidence="5">The sequence shown here is derived from an EMBL/GenBank/DDBJ whole genome shotgun (WGS) entry which is preliminary data.</text>
</comment>
<dbReference type="InterPro" id="IPR011650">
    <property type="entry name" value="Peptidase_M20_dimer"/>
</dbReference>
<keyword evidence="3" id="KW-0378">Hydrolase</keyword>
<evidence type="ECO:0000256" key="1">
    <source>
        <dbReference type="ARBA" id="ARBA00022670"/>
    </source>
</evidence>
<dbReference type="Gene3D" id="3.40.630.10">
    <property type="entry name" value="Zn peptidases"/>
    <property type="match status" value="1"/>
</dbReference>
<accession>A0ABW1FAE8</accession>
<name>A0ABW1FAE8_9ACTN</name>
<dbReference type="Gene3D" id="3.30.70.360">
    <property type="match status" value="1"/>
</dbReference>
<gene>
    <name evidence="5" type="ORF">ACFP3M_01145</name>
</gene>
<evidence type="ECO:0000259" key="4">
    <source>
        <dbReference type="Pfam" id="PF07687"/>
    </source>
</evidence>
<dbReference type="Proteomes" id="UP001596241">
    <property type="component" value="Unassembled WGS sequence"/>
</dbReference>
<dbReference type="InterPro" id="IPR051458">
    <property type="entry name" value="Cyt/Met_Dipeptidase"/>
</dbReference>
<keyword evidence="2" id="KW-0479">Metal-binding</keyword>
<proteinExistence type="predicted"/>
<feature type="domain" description="Peptidase M20 dimerisation" evidence="4">
    <location>
        <begin position="199"/>
        <end position="344"/>
    </location>
</feature>
<evidence type="ECO:0000256" key="3">
    <source>
        <dbReference type="ARBA" id="ARBA00022801"/>
    </source>
</evidence>
<dbReference type="PANTHER" id="PTHR43270">
    <property type="entry name" value="BETA-ALA-HIS DIPEPTIDASE"/>
    <property type="match status" value="1"/>
</dbReference>
<evidence type="ECO:0000313" key="6">
    <source>
        <dbReference type="Proteomes" id="UP001596241"/>
    </source>
</evidence>
<dbReference type="NCBIfam" id="NF005914">
    <property type="entry name" value="PRK07907.1"/>
    <property type="match status" value="1"/>
</dbReference>
<dbReference type="Pfam" id="PF01546">
    <property type="entry name" value="Peptidase_M20"/>
    <property type="match status" value="1"/>
</dbReference>
<dbReference type="RefSeq" id="WP_345081861.1">
    <property type="nucleotide sequence ID" value="NZ_BAAAWG010000006.1"/>
</dbReference>
<evidence type="ECO:0000256" key="2">
    <source>
        <dbReference type="ARBA" id="ARBA00022723"/>
    </source>
</evidence>
<evidence type="ECO:0000313" key="5">
    <source>
        <dbReference type="EMBL" id="MFC5891436.1"/>
    </source>
</evidence>
<keyword evidence="6" id="KW-1185">Reference proteome</keyword>
<keyword evidence="1" id="KW-0645">Protease</keyword>
<dbReference type="EMBL" id="JBHSPW010000001">
    <property type="protein sequence ID" value="MFC5891436.1"/>
    <property type="molecule type" value="Genomic_DNA"/>
</dbReference>
<dbReference type="PANTHER" id="PTHR43270:SF12">
    <property type="entry name" value="SUCCINYL-DIAMINOPIMELATE DESUCCINYLASE"/>
    <property type="match status" value="1"/>
</dbReference>
<dbReference type="Pfam" id="PF07687">
    <property type="entry name" value="M20_dimer"/>
    <property type="match status" value="1"/>
</dbReference>
<protein>
    <submittedName>
        <fullName evidence="5">M20/M25/M40 family metallo-hydrolase</fullName>
    </submittedName>
</protein>
<reference evidence="6" key="1">
    <citation type="journal article" date="2019" name="Int. J. Syst. Evol. Microbiol.">
        <title>The Global Catalogue of Microorganisms (GCM) 10K type strain sequencing project: providing services to taxonomists for standard genome sequencing and annotation.</title>
        <authorList>
            <consortium name="The Broad Institute Genomics Platform"/>
            <consortium name="The Broad Institute Genome Sequencing Center for Infectious Disease"/>
            <person name="Wu L."/>
            <person name="Ma J."/>
        </authorList>
    </citation>
    <scope>NUCLEOTIDE SEQUENCE [LARGE SCALE GENOMIC DNA]</scope>
    <source>
        <strain evidence="6">CGMCC 1.15809</strain>
    </source>
</reference>
<dbReference type="InterPro" id="IPR002933">
    <property type="entry name" value="Peptidase_M20"/>
</dbReference>
<organism evidence="5 6">
    <name type="scientific">Streptomyces ramulosus</name>
    <dbReference type="NCBI Taxonomy" id="47762"/>
    <lineage>
        <taxon>Bacteria</taxon>
        <taxon>Bacillati</taxon>
        <taxon>Actinomycetota</taxon>
        <taxon>Actinomycetes</taxon>
        <taxon>Kitasatosporales</taxon>
        <taxon>Streptomycetaceae</taxon>
        <taxon>Streptomyces</taxon>
    </lineage>
</organism>
<dbReference type="SUPFAM" id="SSF53187">
    <property type="entry name" value="Zn-dependent exopeptidases"/>
    <property type="match status" value="1"/>
</dbReference>
<sequence length="457" mass="49109">MTVHDEPAVRADQLKEDLVADLMEFIKIRSVYDEKNLKPVQDAANWCQKKLTEAGVKPDHVEQKCIGDPDKNAPLVYATCASDDAAADAPTALLYAHYDVVADGGWQEAWNPRYIDNRTRVQGRGAADDKSGVMMHLGALRAFGGRPPVPLKIVLEGEEESGDTLEGYVRKNKDLFKADVIVVADTGNYKLGEPTLTTSLRGVVAVDITVSTLKAPVHSGVYGGPPPDAFMALVRILAALLDDPGDVAIPDLVREHWNGKEPGEAAFRTEAGVLPDVNLIGSDTLGSRLYGRPSVNVVGLSGPPPYSAPVNQLTATASARVSLRIAPQEKPEDALAELERFVKRPELNPWNAVVEVKKADSGAGFRADTSRPGYAMAKKAMEQAYPGKQVVFTGDGGAIPLVTALQQINPKATVLLIGCEEPLCRIHSSPESVNVGELTAMTDAECHLLRLLNEDRG</sequence>